<protein>
    <submittedName>
        <fullName evidence="3">ADP-ribosylation factor-like protein</fullName>
    </submittedName>
</protein>
<dbReference type="Gene3D" id="3.40.50.300">
    <property type="entry name" value="P-loop containing nucleotide triphosphate hydrolases"/>
    <property type="match status" value="1"/>
</dbReference>
<dbReference type="InterPro" id="IPR006689">
    <property type="entry name" value="Small_GTPase_ARF/SAR"/>
</dbReference>
<name>A0A9Y1BMV7_9ARCH</name>
<dbReference type="Proteomes" id="UP001201020">
    <property type="component" value="Chromosome"/>
</dbReference>
<evidence type="ECO:0000313" key="3">
    <source>
        <dbReference type="EMBL" id="UJG41889.1"/>
    </source>
</evidence>
<keyword evidence="2" id="KW-0342">GTP-binding</keyword>
<dbReference type="SUPFAM" id="SSF52540">
    <property type="entry name" value="P-loop containing nucleoside triphosphate hydrolases"/>
    <property type="match status" value="1"/>
</dbReference>
<sequence length="339" mass="39046">MSFYEFRRRILEEKKRQQKQQSKIGEKISASFSQPELETGRTKYSVALLGLERAGKTSLVKKLLKQDDIVTRPTYGVNIESYHYRDLNFTCFDLGGHAPFRLSLWKKFIERADGILYLVDSADNSKFEESKQTFWHYINFAKPNSPVLFLANKSDLPNSKELAEINEYFELDKFLRNLRPFNVKKISAKTGQGVYEAWDWMVEILCGAQQWKVKIAAAVLTDVSGNILSEAMFGRPDEQAHLASDFRKLKELAKLFAIEAKDSIQSVKLESLFKKHVSHVKRGAYALSVMIDPIDPVTRAQQIQLRILEYFSRNANITQDSLEDVFISKFPLEVEKGIR</sequence>
<dbReference type="EMBL" id="CP084166">
    <property type="protein sequence ID" value="UJG41889.1"/>
    <property type="molecule type" value="Genomic_DNA"/>
</dbReference>
<dbReference type="InterPro" id="IPR005225">
    <property type="entry name" value="Small_GTP-bd"/>
</dbReference>
<reference evidence="3" key="1">
    <citation type="journal article" date="2022" name="Nat. Microbiol.">
        <title>Unique mobile elements and scalable gene flow at the prokaryote-eukaryote boundary revealed by circularized Asgard archaea genomes.</title>
        <authorList>
            <person name="Wu F."/>
            <person name="Speth D.R."/>
            <person name="Philosof A."/>
            <person name="Cremiere A."/>
            <person name="Narayanan A."/>
            <person name="Barco R.A."/>
            <person name="Connon S.A."/>
            <person name="Amend J.P."/>
            <person name="Antoshechkin I.A."/>
            <person name="Orphan V.J."/>
        </authorList>
    </citation>
    <scope>NUCLEOTIDE SEQUENCE</scope>
    <source>
        <strain evidence="3">PM71</strain>
    </source>
</reference>
<proteinExistence type="predicted"/>
<keyword evidence="1" id="KW-0547">Nucleotide-binding</keyword>
<dbReference type="SMART" id="SM00178">
    <property type="entry name" value="SAR"/>
    <property type="match status" value="1"/>
</dbReference>
<dbReference type="PRINTS" id="PR00328">
    <property type="entry name" value="SAR1GTPBP"/>
</dbReference>
<dbReference type="PROSITE" id="PS51417">
    <property type="entry name" value="ARF"/>
    <property type="match status" value="1"/>
</dbReference>
<gene>
    <name evidence="3" type="ORF">K9W45_05345</name>
</gene>
<dbReference type="Pfam" id="PF00025">
    <property type="entry name" value="Arf"/>
    <property type="match status" value="1"/>
</dbReference>
<dbReference type="CDD" id="cd00878">
    <property type="entry name" value="Arf_Arl"/>
    <property type="match status" value="1"/>
</dbReference>
<dbReference type="GO" id="GO:0003924">
    <property type="term" value="F:GTPase activity"/>
    <property type="evidence" value="ECO:0007669"/>
    <property type="project" value="InterPro"/>
</dbReference>
<organism evidence="3">
    <name type="scientific">Candidatus Heimdallarchaeum aukensis</name>
    <dbReference type="NCBI Taxonomy" id="2876573"/>
    <lineage>
        <taxon>Archaea</taxon>
        <taxon>Promethearchaeati</taxon>
        <taxon>Candidatus Heimdallarchaeota</taxon>
        <taxon>Candidatus Heimdallarchaeia (ex Rinke et al. 2021) (nom. nud.)</taxon>
        <taxon>Candidatus Heimdallarchaeales</taxon>
        <taxon>Candidatus Heimdallarchaeaceae</taxon>
        <taxon>Candidatus Heimdallarchaeum</taxon>
    </lineage>
</organism>
<dbReference type="NCBIfam" id="TIGR00231">
    <property type="entry name" value="small_GTP"/>
    <property type="match status" value="1"/>
</dbReference>
<dbReference type="InterPro" id="IPR027417">
    <property type="entry name" value="P-loop_NTPase"/>
</dbReference>
<dbReference type="SMART" id="SM00177">
    <property type="entry name" value="ARF"/>
    <property type="match status" value="1"/>
</dbReference>
<dbReference type="AlphaFoldDB" id="A0A9Y1BMV7"/>
<dbReference type="PANTHER" id="PTHR11711">
    <property type="entry name" value="ADP RIBOSYLATION FACTOR-RELATED"/>
    <property type="match status" value="1"/>
</dbReference>
<dbReference type="GO" id="GO:0005525">
    <property type="term" value="F:GTP binding"/>
    <property type="evidence" value="ECO:0007669"/>
    <property type="project" value="UniProtKB-KW"/>
</dbReference>
<dbReference type="InterPro" id="IPR024156">
    <property type="entry name" value="Small_GTPase_ARF"/>
</dbReference>
<evidence type="ECO:0000256" key="2">
    <source>
        <dbReference type="ARBA" id="ARBA00023134"/>
    </source>
</evidence>
<evidence type="ECO:0000256" key="1">
    <source>
        <dbReference type="ARBA" id="ARBA00022741"/>
    </source>
</evidence>
<accession>A0A9Y1BMV7</accession>